<protein>
    <submittedName>
        <fullName evidence="1">Uncharacterized protein</fullName>
    </submittedName>
</protein>
<accession>A0ABQ5CSA2</accession>
<keyword evidence="2" id="KW-1185">Reference proteome</keyword>
<evidence type="ECO:0000313" key="2">
    <source>
        <dbReference type="Proteomes" id="UP001151760"/>
    </source>
</evidence>
<dbReference type="EMBL" id="BQNB010014535">
    <property type="protein sequence ID" value="GJT29352.1"/>
    <property type="molecule type" value="Genomic_DNA"/>
</dbReference>
<sequence length="128" mass="14584">MDANDQTSQSDKEVGYGIRDVWDDPIVVVEDWVASDGPSTHEAVILKELTLLPRDSLFHYKTVYGLLDQEASSFSRGLRTQIQDYRIRFTGVIDSDIDCTDFITTGTVVSGHSGDFRQFRLEIRLMHR</sequence>
<organism evidence="1 2">
    <name type="scientific">Tanacetum coccineum</name>
    <dbReference type="NCBI Taxonomy" id="301880"/>
    <lineage>
        <taxon>Eukaryota</taxon>
        <taxon>Viridiplantae</taxon>
        <taxon>Streptophyta</taxon>
        <taxon>Embryophyta</taxon>
        <taxon>Tracheophyta</taxon>
        <taxon>Spermatophyta</taxon>
        <taxon>Magnoliopsida</taxon>
        <taxon>eudicotyledons</taxon>
        <taxon>Gunneridae</taxon>
        <taxon>Pentapetalae</taxon>
        <taxon>asterids</taxon>
        <taxon>campanulids</taxon>
        <taxon>Asterales</taxon>
        <taxon>Asteraceae</taxon>
        <taxon>Asteroideae</taxon>
        <taxon>Anthemideae</taxon>
        <taxon>Anthemidinae</taxon>
        <taxon>Tanacetum</taxon>
    </lineage>
</organism>
<reference evidence="1" key="1">
    <citation type="journal article" date="2022" name="Int. J. Mol. Sci.">
        <title>Draft Genome of Tanacetum Coccineum: Genomic Comparison of Closely Related Tanacetum-Family Plants.</title>
        <authorList>
            <person name="Yamashiro T."/>
            <person name="Shiraishi A."/>
            <person name="Nakayama K."/>
            <person name="Satake H."/>
        </authorList>
    </citation>
    <scope>NUCLEOTIDE SEQUENCE</scope>
</reference>
<gene>
    <name evidence="1" type="ORF">Tco_0909627</name>
</gene>
<reference evidence="1" key="2">
    <citation type="submission" date="2022-01" db="EMBL/GenBank/DDBJ databases">
        <authorList>
            <person name="Yamashiro T."/>
            <person name="Shiraishi A."/>
            <person name="Satake H."/>
            <person name="Nakayama K."/>
        </authorList>
    </citation>
    <scope>NUCLEOTIDE SEQUENCE</scope>
</reference>
<evidence type="ECO:0000313" key="1">
    <source>
        <dbReference type="EMBL" id="GJT29352.1"/>
    </source>
</evidence>
<name>A0ABQ5CSA2_9ASTR</name>
<dbReference type="Proteomes" id="UP001151760">
    <property type="component" value="Unassembled WGS sequence"/>
</dbReference>
<proteinExistence type="predicted"/>
<comment type="caution">
    <text evidence="1">The sequence shown here is derived from an EMBL/GenBank/DDBJ whole genome shotgun (WGS) entry which is preliminary data.</text>
</comment>